<reference evidence="1" key="1">
    <citation type="submission" date="2022-07" db="EMBL/GenBank/DDBJ databases">
        <title>Description and genome-wide analysis of Profundicola chukchiensis gen. nov., sp. nov., marine bacteria isolated from bottom sediments of the Chukchi Sea.</title>
        <authorList>
            <person name="Romanenko L."/>
            <person name="Otstavnykh N."/>
            <person name="Kurilenko V."/>
            <person name="Eremeev V."/>
            <person name="Velansky P."/>
            <person name="Mikhailov V."/>
            <person name="Isaeva M."/>
        </authorList>
    </citation>
    <scope>NUCLEOTIDE SEQUENCE</scope>
    <source>
        <strain evidence="1">KMM 9713</strain>
    </source>
</reference>
<dbReference type="RefSeq" id="WP_304419573.1">
    <property type="nucleotide sequence ID" value="NZ_JANCMU010000001.1"/>
</dbReference>
<dbReference type="InterPro" id="IPR025366">
    <property type="entry name" value="DUF4270"/>
</dbReference>
<evidence type="ECO:0000313" key="2">
    <source>
        <dbReference type="Proteomes" id="UP001152599"/>
    </source>
</evidence>
<gene>
    <name evidence="1" type="ORF">NMK71_00170</name>
</gene>
<dbReference type="AlphaFoldDB" id="A0A9X4RVL3"/>
<keyword evidence="2" id="KW-1185">Reference proteome</keyword>
<name>A0A9X4RVL3_9FLAO</name>
<dbReference type="PROSITE" id="PS51257">
    <property type="entry name" value="PROKAR_LIPOPROTEIN"/>
    <property type="match status" value="1"/>
</dbReference>
<dbReference type="Pfam" id="PF14092">
    <property type="entry name" value="DUF4270"/>
    <property type="match status" value="1"/>
</dbReference>
<protein>
    <submittedName>
        <fullName evidence="1">DUF4270 domain-containing protein</fullName>
    </submittedName>
</protein>
<sequence length="560" mass="62598">MKKHNFGWSLAAIVGLMLLGLTSCEQEDRFVGSNVVGDGAAQFHKAYVDLVATTLATDTLRADRTVLQNASIGVYDEPLLGKTKSYLYSQVRLGTTNPEFGNNAVVDSVVLSIPVFTQTKDTLSREHYLFNTNYTLSNPEDGECSITDTLKQYKTRLLFNIDSIYGNKSATMNLQVHRVMEGLKTIDSARYSNQSVQIGELFGSKQINSKAYKTFTSQFRNVGSGADSTIIAQDASAVINMKLDGMKTFVQNQIVDQVGSPNLGDQVSFINNVIQGIRIGVQDENGFILTINPSFLKLVAYISVDNENFIDENNNGIHDPEENCGAVMTKARVNKNLDFVIGSNLAMNSGNQYYNVVQSRIENSPGSVSYNQPNTAVNFVEGMGGARVKISLDPQQIEAIRDSVRNNNWVISEAHLKVYPHTATQGNLPLPEYLYAFNLSKNKLLADYGDIDDVNSDNIQVFPYLQISRPYDEEKKYYLLRVTEYFKNIVEKNAEIDDLAIEMGTYLGFSNADYFYTPKNAFYSNRVFNPYRLAIVGSNPTADLMDKKLQLEIYYNKKEN</sequence>
<organism evidence="1 2">
    <name type="scientific">Profundicola chukchiensis</name>
    <dbReference type="NCBI Taxonomy" id="2961959"/>
    <lineage>
        <taxon>Bacteria</taxon>
        <taxon>Pseudomonadati</taxon>
        <taxon>Bacteroidota</taxon>
        <taxon>Flavobacteriia</taxon>
        <taxon>Flavobacteriales</taxon>
        <taxon>Weeksellaceae</taxon>
        <taxon>Profundicola</taxon>
    </lineage>
</organism>
<accession>A0A9X4RVL3</accession>
<proteinExistence type="predicted"/>
<evidence type="ECO:0000313" key="1">
    <source>
        <dbReference type="EMBL" id="MDG4944817.1"/>
    </source>
</evidence>
<comment type="caution">
    <text evidence="1">The sequence shown here is derived from an EMBL/GenBank/DDBJ whole genome shotgun (WGS) entry which is preliminary data.</text>
</comment>
<dbReference type="Proteomes" id="UP001152599">
    <property type="component" value="Unassembled WGS sequence"/>
</dbReference>
<dbReference type="EMBL" id="JANCMU010000001">
    <property type="protein sequence ID" value="MDG4944817.1"/>
    <property type="molecule type" value="Genomic_DNA"/>
</dbReference>